<keyword evidence="1" id="KW-1133">Transmembrane helix</keyword>
<evidence type="ECO:0008006" key="4">
    <source>
        <dbReference type="Google" id="ProtNLM"/>
    </source>
</evidence>
<organism evidence="2 3">
    <name type="scientific">Aerolutibacter ruishenii</name>
    <dbReference type="NCBI Taxonomy" id="686800"/>
    <lineage>
        <taxon>Bacteria</taxon>
        <taxon>Pseudomonadati</taxon>
        <taxon>Pseudomonadota</taxon>
        <taxon>Gammaproteobacteria</taxon>
        <taxon>Lysobacterales</taxon>
        <taxon>Lysobacteraceae</taxon>
        <taxon>Aerolutibacter</taxon>
    </lineage>
</organism>
<proteinExistence type="predicted"/>
<evidence type="ECO:0000313" key="2">
    <source>
        <dbReference type="EMBL" id="TWI11678.1"/>
    </source>
</evidence>
<evidence type="ECO:0000313" key="3">
    <source>
        <dbReference type="Proteomes" id="UP000316471"/>
    </source>
</evidence>
<dbReference type="RefSeq" id="WP_242006800.1">
    <property type="nucleotide sequence ID" value="NZ_VLKP01000005.1"/>
</dbReference>
<protein>
    <recommendedName>
        <fullName evidence="4">Toxin CptA</fullName>
    </recommendedName>
</protein>
<dbReference type="Proteomes" id="UP000316471">
    <property type="component" value="Unassembled WGS sequence"/>
</dbReference>
<reference evidence="2 3" key="1">
    <citation type="journal article" date="2015" name="Stand. Genomic Sci.">
        <title>Genomic Encyclopedia of Bacterial and Archaeal Type Strains, Phase III: the genomes of soil and plant-associated and newly described type strains.</title>
        <authorList>
            <person name="Whitman W.B."/>
            <person name="Woyke T."/>
            <person name="Klenk H.P."/>
            <person name="Zhou Y."/>
            <person name="Lilburn T.G."/>
            <person name="Beck B.J."/>
            <person name="De Vos P."/>
            <person name="Vandamme P."/>
            <person name="Eisen J.A."/>
            <person name="Garrity G."/>
            <person name="Hugenholtz P."/>
            <person name="Kyrpides N.C."/>
        </authorList>
    </citation>
    <scope>NUCLEOTIDE SEQUENCE [LARGE SCALE GENOMIC DNA]</scope>
    <source>
        <strain evidence="2 3">CGMCC 1.10136</strain>
    </source>
</reference>
<feature type="transmembrane region" description="Helical" evidence="1">
    <location>
        <begin position="48"/>
        <end position="65"/>
    </location>
</feature>
<accession>A0A562LVY5</accession>
<keyword evidence="1" id="KW-0472">Membrane</keyword>
<sequence length="158" mass="17367">MTPSSTRSSNAYASCHLEWGPSRQLALMVLLLGVLAAGALFASDLPSPWAWGGAPCVLIHAAWAARREWARPWRTLVLPTVPADDADELPAPLLDDTPLAMLAVSWRGPVAFLRCRAADGRRHRTVLWPDTTTHRARRDLRLAMRDRATSPSRPSMAP</sequence>
<dbReference type="AlphaFoldDB" id="A0A562LVY5"/>
<dbReference type="EMBL" id="VLKP01000005">
    <property type="protein sequence ID" value="TWI11678.1"/>
    <property type="molecule type" value="Genomic_DNA"/>
</dbReference>
<keyword evidence="3" id="KW-1185">Reference proteome</keyword>
<keyword evidence="1" id="KW-0812">Transmembrane</keyword>
<name>A0A562LVY5_9GAMM</name>
<evidence type="ECO:0000256" key="1">
    <source>
        <dbReference type="SAM" id="Phobius"/>
    </source>
</evidence>
<comment type="caution">
    <text evidence="2">The sequence shown here is derived from an EMBL/GenBank/DDBJ whole genome shotgun (WGS) entry which is preliminary data.</text>
</comment>
<gene>
    <name evidence="2" type="ORF">IP93_01585</name>
</gene>
<feature type="transmembrane region" description="Helical" evidence="1">
    <location>
        <begin position="25"/>
        <end position="42"/>
    </location>
</feature>